<dbReference type="EMBL" id="FMZO01000007">
    <property type="protein sequence ID" value="SDD27029.1"/>
    <property type="molecule type" value="Genomic_DNA"/>
</dbReference>
<accession>A0A1G6TDC3</accession>
<evidence type="ECO:0000313" key="1">
    <source>
        <dbReference type="EMBL" id="SDD27029.1"/>
    </source>
</evidence>
<dbReference type="STRING" id="1285928.SAMN04487894_107177"/>
<keyword evidence="2" id="KW-1185">Reference proteome</keyword>
<reference evidence="2" key="1">
    <citation type="submission" date="2016-10" db="EMBL/GenBank/DDBJ databases">
        <authorList>
            <person name="Varghese N."/>
            <person name="Submissions S."/>
        </authorList>
    </citation>
    <scope>NUCLEOTIDE SEQUENCE [LARGE SCALE GENOMIC DNA]</scope>
    <source>
        <strain evidence="2">DSM 25811 / CCM 8410 / LMG 26954 / E90</strain>
    </source>
</reference>
<sequence>MILIDDKMRADIINIRRGGNAGSSFYYLFTLSKVDTVILLKWIKEDHQEMDFLIHPVPGQRSPALHSKELTAKIIDKMEGDGDFYDTLRENNLL</sequence>
<evidence type="ECO:0000313" key="2">
    <source>
        <dbReference type="Proteomes" id="UP000198757"/>
    </source>
</evidence>
<proteinExistence type="predicted"/>
<dbReference type="Proteomes" id="UP000198757">
    <property type="component" value="Unassembled WGS sequence"/>
</dbReference>
<organism evidence="1 2">
    <name type="scientific">Niabella drilacis (strain DSM 25811 / CCM 8410 / CCUG 62505 / LMG 26954 / E90)</name>
    <dbReference type="NCBI Taxonomy" id="1285928"/>
    <lineage>
        <taxon>Bacteria</taxon>
        <taxon>Pseudomonadati</taxon>
        <taxon>Bacteroidota</taxon>
        <taxon>Chitinophagia</taxon>
        <taxon>Chitinophagales</taxon>
        <taxon>Chitinophagaceae</taxon>
        <taxon>Niabella</taxon>
    </lineage>
</organism>
<protein>
    <submittedName>
        <fullName evidence="1">Uncharacterized protein</fullName>
    </submittedName>
</protein>
<dbReference type="RefSeq" id="WP_176954425.1">
    <property type="nucleotide sequence ID" value="NZ_FMZO01000007.1"/>
</dbReference>
<dbReference type="AlphaFoldDB" id="A0A1G6TDC3"/>
<gene>
    <name evidence="1" type="ORF">SAMN04487894_107177</name>
</gene>
<name>A0A1G6TDC3_NIADE</name>